<accession>A0A098S291</accession>
<evidence type="ECO:0000313" key="2">
    <source>
        <dbReference type="Proteomes" id="UP000029736"/>
    </source>
</evidence>
<gene>
    <name evidence="1" type="ORF">IX84_22115</name>
</gene>
<protein>
    <recommendedName>
        <fullName evidence="3">Gliding motility-associated C-terminal domain-containing protein</fullName>
    </recommendedName>
</protein>
<keyword evidence="2" id="KW-1185">Reference proteome</keyword>
<name>A0A098S291_9BACT</name>
<reference evidence="1 2" key="1">
    <citation type="journal article" date="2014" name="Int. J. Syst. Evol. Microbiol.">
        <title>Phaeodactylibacter xiamenensis gen. nov., sp. nov., a member of the family Saprospiraceae isolated from the marine alga Phaeodactylum tricornutum.</title>
        <authorList>
            <person name="Chen Z.Jr."/>
            <person name="Lei X."/>
            <person name="Lai Q."/>
            <person name="Li Y."/>
            <person name="Zhang B."/>
            <person name="Zhang J."/>
            <person name="Zhang H."/>
            <person name="Yang L."/>
            <person name="Zheng W."/>
            <person name="Tian Y."/>
            <person name="Yu Z."/>
            <person name="Xu H.Jr."/>
            <person name="Zheng T."/>
        </authorList>
    </citation>
    <scope>NUCLEOTIDE SEQUENCE [LARGE SCALE GENOMIC DNA]</scope>
    <source>
        <strain evidence="1 2">KD52</strain>
    </source>
</reference>
<dbReference type="EMBL" id="JPOS01000079">
    <property type="protein sequence ID" value="KGE86474.1"/>
    <property type="molecule type" value="Genomic_DNA"/>
</dbReference>
<comment type="caution">
    <text evidence="1">The sequence shown here is derived from an EMBL/GenBank/DDBJ whole genome shotgun (WGS) entry which is preliminary data.</text>
</comment>
<dbReference type="STRING" id="1524460.IX84_22115"/>
<proteinExistence type="predicted"/>
<dbReference type="AlphaFoldDB" id="A0A098S291"/>
<organism evidence="1 2">
    <name type="scientific">Phaeodactylibacter xiamenensis</name>
    <dbReference type="NCBI Taxonomy" id="1524460"/>
    <lineage>
        <taxon>Bacteria</taxon>
        <taxon>Pseudomonadati</taxon>
        <taxon>Bacteroidota</taxon>
        <taxon>Saprospiria</taxon>
        <taxon>Saprospirales</taxon>
        <taxon>Haliscomenobacteraceae</taxon>
        <taxon>Phaeodactylibacter</taxon>
    </lineage>
</organism>
<evidence type="ECO:0008006" key="3">
    <source>
        <dbReference type="Google" id="ProtNLM"/>
    </source>
</evidence>
<sequence>MKVVWNILLLLFGYLAIVAQNLVPNPSFEAYLQCPPYPGQIHLAEAWDAPNHQTTDFFHGCAPLSTGAGVPANLVGEQVPHSGDGYAGLRTWVPVIDGNPPYREYLSVALVRPLQAGRDYLFRCWISVAEASSHFSDGVGFLLTEAPLQNQAIYTQEPQLRFIPGVPLEEQQDWVSFSAVYKSKGGERYLTIGNFQIDTERLLLKDNEQSPTVYYYIDDVSITPCRLPERLESYVDTFVCQDEAILVAGQHGALSYLWSDSRTVRERWVEQPGEYSLITDWGCYQTTTRFNVQGIDCGCDLSWSNPFGPDGQLNLPLRLLSLELNLYDAAGRLVGRYDESSWVQLRDWYTSGIYFWKARLDCGMEVRHRVGKVVLVK</sequence>
<dbReference type="OrthoDB" id="9782229at2"/>
<evidence type="ECO:0000313" key="1">
    <source>
        <dbReference type="EMBL" id="KGE86474.1"/>
    </source>
</evidence>
<dbReference type="RefSeq" id="WP_044225359.1">
    <property type="nucleotide sequence ID" value="NZ_JBKAGJ010000026.1"/>
</dbReference>
<dbReference type="Proteomes" id="UP000029736">
    <property type="component" value="Unassembled WGS sequence"/>
</dbReference>
<dbReference type="Gene3D" id="2.60.120.260">
    <property type="entry name" value="Galactose-binding domain-like"/>
    <property type="match status" value="1"/>
</dbReference>